<dbReference type="GO" id="GO:0004014">
    <property type="term" value="F:adenosylmethionine decarboxylase activity"/>
    <property type="evidence" value="ECO:0007669"/>
    <property type="project" value="UniProtKB-UniRule"/>
</dbReference>
<feature type="active site" description="Proton donor; for catalytic activity" evidence="10">
    <location>
        <position position="93"/>
    </location>
</feature>
<feature type="active site" description="Schiff-base intermediate with substrate; via pyruvic acid" evidence="10">
    <location>
        <position position="73"/>
    </location>
</feature>
<keyword evidence="12" id="KW-1185">Reference proteome</keyword>
<comment type="function">
    <text evidence="10">Catalyzes the decarboxylation of S-adenosylmethionine to S-adenosylmethioninamine (dcAdoMet), the propylamine donor required for the synthesis of the polyamines spermine and spermidine from the diamine putrescine.</text>
</comment>
<keyword evidence="9 10" id="KW-0670">Pyruvate</keyword>
<dbReference type="EC" id="4.1.1.50" evidence="10"/>
<sequence length="137" mass="14915">MTEMATAPTPQLRAAGTHLLVDLIGASRLDDPALTERVLRECVRVTNATLLYVYVHHFGGAGGVTGIAVLAESHISIHSWPEHDFAAVDIFTCGSTDPEIAIPVLEANFRPKRVTVQWLKRGRSAFTADGRYSKETS</sequence>
<evidence type="ECO:0000256" key="8">
    <source>
        <dbReference type="ARBA" id="ARBA00023270"/>
    </source>
</evidence>
<keyword evidence="6 10" id="KW-0865">Zymogen</keyword>
<comment type="catalytic activity">
    <reaction evidence="10">
        <text>S-adenosyl-L-methionine + H(+) = S-adenosyl 3-(methylsulfanyl)propylamine + CO2</text>
        <dbReference type="Rhea" id="RHEA:15981"/>
        <dbReference type="ChEBI" id="CHEBI:15378"/>
        <dbReference type="ChEBI" id="CHEBI:16526"/>
        <dbReference type="ChEBI" id="CHEBI:57443"/>
        <dbReference type="ChEBI" id="CHEBI:59789"/>
        <dbReference type="EC" id="4.1.1.50"/>
    </reaction>
</comment>
<dbReference type="SUPFAM" id="SSF56276">
    <property type="entry name" value="S-adenosylmethionine decarboxylase"/>
    <property type="match status" value="1"/>
</dbReference>
<dbReference type="InterPro" id="IPR016067">
    <property type="entry name" value="S-AdoMet_deCO2ase_core"/>
</dbReference>
<keyword evidence="8 10" id="KW-0704">Schiff base</keyword>
<dbReference type="Pfam" id="PF02675">
    <property type="entry name" value="AdoMet_dc"/>
    <property type="match status" value="1"/>
</dbReference>
<keyword evidence="1 10" id="KW-0949">S-adenosyl-L-methionine</keyword>
<dbReference type="NCBIfam" id="TIGR03330">
    <property type="entry name" value="SAM_DCase_Bsu"/>
    <property type="match status" value="1"/>
</dbReference>
<keyword evidence="3 10" id="KW-0068">Autocatalytic cleavage</keyword>
<comment type="similarity">
    <text evidence="10">Belongs to the prokaryotic AdoMetDC family. Type 1 subfamily.</text>
</comment>
<keyword evidence="4 10" id="KW-0745">Spermidine biosynthesis</keyword>
<comment type="subunit">
    <text evidence="10">Heterotetramer of two alpha and two beta chains arranged as a dimer of alpha/beta heterodimers.</text>
</comment>
<evidence type="ECO:0000256" key="6">
    <source>
        <dbReference type="ARBA" id="ARBA00023145"/>
    </source>
</evidence>
<evidence type="ECO:0000256" key="7">
    <source>
        <dbReference type="ARBA" id="ARBA00023239"/>
    </source>
</evidence>
<dbReference type="GO" id="GO:0005829">
    <property type="term" value="C:cytosol"/>
    <property type="evidence" value="ECO:0007669"/>
    <property type="project" value="TreeGrafter"/>
</dbReference>
<keyword evidence="7 10" id="KW-0456">Lyase</keyword>
<protein>
    <recommendedName>
        <fullName evidence="10">S-adenosylmethionine decarboxylase proenzyme</fullName>
        <shortName evidence="10">AdoMetDC</shortName>
        <shortName evidence="10">SAMDC</shortName>
        <ecNumber evidence="10">4.1.1.50</ecNumber>
    </recommendedName>
    <component>
        <recommendedName>
            <fullName evidence="10">S-adenosylmethionine decarboxylase beta chain</fullName>
        </recommendedName>
    </component>
    <component>
        <recommendedName>
            <fullName evidence="10">S-adenosylmethionine decarboxylase alpha chain</fullName>
        </recommendedName>
    </component>
</protein>
<feature type="modified residue" description="Pyruvic acid (Ser); by autocatalysis" evidence="10">
    <location>
        <position position="73"/>
    </location>
</feature>
<dbReference type="InterPro" id="IPR003826">
    <property type="entry name" value="AdoMetDC_fam_prok"/>
</dbReference>
<evidence type="ECO:0000313" key="11">
    <source>
        <dbReference type="EMBL" id="KAA8885359.1"/>
    </source>
</evidence>
<comment type="pathway">
    <text evidence="10">Amine and polyamine biosynthesis; S-adenosylmethioninamine biosynthesis; S-adenosylmethioninamine from S-adenosyl-L-methionine: step 1/1.</text>
</comment>
<comment type="cofactor">
    <cofactor evidence="10">
        <name>pyruvate</name>
        <dbReference type="ChEBI" id="CHEBI:15361"/>
    </cofactor>
    <text evidence="10">Binds 1 pyruvoyl group covalently per subunit.</text>
</comment>
<evidence type="ECO:0000256" key="5">
    <source>
        <dbReference type="ARBA" id="ARBA00023115"/>
    </source>
</evidence>
<organism evidence="11 12">
    <name type="scientific">Nocardia colli</name>
    <dbReference type="NCBI Taxonomy" id="2545717"/>
    <lineage>
        <taxon>Bacteria</taxon>
        <taxon>Bacillati</taxon>
        <taxon>Actinomycetota</taxon>
        <taxon>Actinomycetes</taxon>
        <taxon>Mycobacteriales</taxon>
        <taxon>Nocardiaceae</taxon>
        <taxon>Nocardia</taxon>
    </lineage>
</organism>
<proteinExistence type="inferred from homology"/>
<evidence type="ECO:0000313" key="12">
    <source>
        <dbReference type="Proteomes" id="UP000323876"/>
    </source>
</evidence>
<name>A0A5N0EA66_9NOCA</name>
<dbReference type="Gene3D" id="3.60.90.10">
    <property type="entry name" value="S-adenosylmethionine decarboxylase"/>
    <property type="match status" value="1"/>
</dbReference>
<reference evidence="11 12" key="1">
    <citation type="submission" date="2019-09" db="EMBL/GenBank/DDBJ databases">
        <authorList>
            <person name="Wang X."/>
        </authorList>
    </citation>
    <scope>NUCLEOTIDE SEQUENCE [LARGE SCALE GENOMIC DNA]</scope>
    <source>
        <strain evidence="11 12">CICC 11023</strain>
    </source>
</reference>
<dbReference type="InterPro" id="IPR017716">
    <property type="entry name" value="S-AdoMet_deCOase_pro-enz"/>
</dbReference>
<feature type="site" description="Cleavage (non-hydrolytic); by autolysis" evidence="10">
    <location>
        <begin position="72"/>
        <end position="73"/>
    </location>
</feature>
<dbReference type="UniPathway" id="UPA00331">
    <property type="reaction ID" value="UER00451"/>
</dbReference>
<dbReference type="HAMAP" id="MF_00464">
    <property type="entry name" value="AdoMetDC_1"/>
    <property type="match status" value="1"/>
</dbReference>
<feature type="chain" id="PRO_5024520544" description="S-adenosylmethionine decarboxylase alpha chain" evidence="10">
    <location>
        <begin position="73"/>
        <end position="137"/>
    </location>
</feature>
<evidence type="ECO:0000256" key="2">
    <source>
        <dbReference type="ARBA" id="ARBA00022793"/>
    </source>
</evidence>
<dbReference type="AlphaFoldDB" id="A0A5N0EA66"/>
<comment type="PTM">
    <text evidence="10">Is synthesized initially as an inactive proenzyme. Formation of the active enzyme involves a self-maturation process in which the active site pyruvoyl group is generated from an internal serine residue via an autocatalytic post-translational modification. Two non-identical subunits are generated from the proenzyme in this reaction, and the pyruvate is formed at the N-terminus of the alpha chain, which is derived from the carboxyl end of the proenzyme. The post-translation cleavage follows an unusual pathway, termed non-hydrolytic serinolysis, in which the side chain hydroxyl group of the serine supplies its oxygen atom to form the C-terminus of the beta chain, while the remainder of the serine residue undergoes an oxidative deamination to produce ammonia and the pyruvoyl group blocking the N-terminus of the alpha chain.</text>
</comment>
<feature type="chain" id="PRO_5024520545" description="S-adenosylmethionine decarboxylase beta chain" evidence="10">
    <location>
        <begin position="1"/>
        <end position="72"/>
    </location>
</feature>
<dbReference type="GO" id="GO:0008295">
    <property type="term" value="P:spermidine biosynthetic process"/>
    <property type="evidence" value="ECO:0007669"/>
    <property type="project" value="UniProtKB-UniRule"/>
</dbReference>
<dbReference type="PANTHER" id="PTHR33866:SF2">
    <property type="entry name" value="S-ADENOSYLMETHIONINE DECARBOXYLASE PROENZYME"/>
    <property type="match status" value="1"/>
</dbReference>
<keyword evidence="2 10" id="KW-0210">Decarboxylase</keyword>
<evidence type="ECO:0000256" key="3">
    <source>
        <dbReference type="ARBA" id="ARBA00022813"/>
    </source>
</evidence>
<feature type="active site" description="Proton acceptor; for processing activity" evidence="10">
    <location>
        <position position="78"/>
    </location>
</feature>
<dbReference type="RefSeq" id="WP_150404917.1">
    <property type="nucleotide sequence ID" value="NZ_JBHJYQ010000005.1"/>
</dbReference>
<dbReference type="Proteomes" id="UP000323876">
    <property type="component" value="Unassembled WGS sequence"/>
</dbReference>
<dbReference type="PANTHER" id="PTHR33866">
    <property type="entry name" value="S-ADENOSYLMETHIONINE DECARBOXYLASE PROENZYME"/>
    <property type="match status" value="1"/>
</dbReference>
<dbReference type="EMBL" id="VXLC01000015">
    <property type="protein sequence ID" value="KAA8885359.1"/>
    <property type="molecule type" value="Genomic_DNA"/>
</dbReference>
<gene>
    <name evidence="11" type="primary">speD</name>
    <name evidence="10" type="synonym">speH</name>
    <name evidence="11" type="ORF">F3087_27255</name>
</gene>
<evidence type="ECO:0000256" key="10">
    <source>
        <dbReference type="HAMAP-Rule" id="MF_00464"/>
    </source>
</evidence>
<dbReference type="OrthoDB" id="9793120at2"/>
<keyword evidence="5 10" id="KW-0620">Polyamine biosynthesis</keyword>
<comment type="caution">
    <text evidence="11">The sequence shown here is derived from an EMBL/GenBank/DDBJ whole genome shotgun (WGS) entry which is preliminary data.</text>
</comment>
<evidence type="ECO:0000256" key="9">
    <source>
        <dbReference type="ARBA" id="ARBA00023317"/>
    </source>
</evidence>
<accession>A0A5N0EA66</accession>
<evidence type="ECO:0000256" key="4">
    <source>
        <dbReference type="ARBA" id="ARBA00023066"/>
    </source>
</evidence>
<evidence type="ECO:0000256" key="1">
    <source>
        <dbReference type="ARBA" id="ARBA00022691"/>
    </source>
</evidence>